<evidence type="ECO:0000313" key="12">
    <source>
        <dbReference type="EMBL" id="ECW2471594.1"/>
    </source>
</evidence>
<dbReference type="EMBL" id="AAHPHN010000045">
    <property type="protein sequence ID" value="EBY8644096.1"/>
    <property type="molecule type" value="Genomic_DNA"/>
</dbReference>
<dbReference type="GO" id="GO:0006814">
    <property type="term" value="P:sodium ion transport"/>
    <property type="evidence" value="ECO:0007669"/>
    <property type="project" value="InterPro"/>
</dbReference>
<feature type="transmembrane region" description="Helical" evidence="9">
    <location>
        <begin position="152"/>
        <end position="173"/>
    </location>
</feature>
<dbReference type="CDD" id="cd17332">
    <property type="entry name" value="MFS_MelB_like"/>
    <property type="match status" value="1"/>
</dbReference>
<feature type="transmembrane region" description="Helical" evidence="9">
    <location>
        <begin position="298"/>
        <end position="316"/>
    </location>
</feature>
<feature type="transmembrane region" description="Helical" evidence="9">
    <location>
        <begin position="235"/>
        <end position="261"/>
    </location>
</feature>
<keyword evidence="5" id="KW-0997">Cell inner membrane</keyword>
<feature type="transmembrane region" description="Helical" evidence="9">
    <location>
        <begin position="185"/>
        <end position="204"/>
    </location>
</feature>
<feature type="transmembrane region" description="Helical" evidence="9">
    <location>
        <begin position="410"/>
        <end position="430"/>
    </location>
</feature>
<feature type="transmembrane region" description="Helical" evidence="9">
    <location>
        <begin position="42"/>
        <end position="61"/>
    </location>
</feature>
<keyword evidence="6 9" id="KW-0812">Transmembrane</keyword>
<evidence type="ECO:0000256" key="4">
    <source>
        <dbReference type="ARBA" id="ARBA00022475"/>
    </source>
</evidence>
<gene>
    <name evidence="10" type="ORF">D6K54_27130</name>
    <name evidence="11" type="ORF">D6S17_21465</name>
    <name evidence="12" type="ORF">EZX71_27420</name>
</gene>
<evidence type="ECO:0000256" key="1">
    <source>
        <dbReference type="ARBA" id="ARBA00004429"/>
    </source>
</evidence>
<feature type="transmembrane region" description="Helical" evidence="9">
    <location>
        <begin position="322"/>
        <end position="345"/>
    </location>
</feature>
<evidence type="ECO:0000313" key="10">
    <source>
        <dbReference type="EMBL" id="EAC0790336.1"/>
    </source>
</evidence>
<dbReference type="InterPro" id="IPR036259">
    <property type="entry name" value="MFS_trans_sf"/>
</dbReference>
<dbReference type="AlphaFoldDB" id="A0A3Z6QTS4"/>
<feature type="transmembrane region" description="Helical" evidence="9">
    <location>
        <begin position="366"/>
        <end position="390"/>
    </location>
</feature>
<evidence type="ECO:0000256" key="5">
    <source>
        <dbReference type="ARBA" id="ARBA00022519"/>
    </source>
</evidence>
<feature type="transmembrane region" description="Helical" evidence="9">
    <location>
        <begin position="12"/>
        <end position="36"/>
    </location>
</feature>
<keyword evidence="4" id="KW-1003">Cell membrane</keyword>
<evidence type="ECO:0000256" key="2">
    <source>
        <dbReference type="ARBA" id="ARBA00009617"/>
    </source>
</evidence>
<dbReference type="Proteomes" id="UP000839631">
    <property type="component" value="Unassembled WGS sequence"/>
</dbReference>
<keyword evidence="3" id="KW-0813">Transport</keyword>
<dbReference type="PANTHER" id="PTHR11328:SF24">
    <property type="entry name" value="MAJOR FACILITATOR SUPERFAMILY (MFS) PROFILE DOMAIN-CONTAINING PROTEIN"/>
    <property type="match status" value="1"/>
</dbReference>
<dbReference type="Gene3D" id="1.20.1250.20">
    <property type="entry name" value="MFS general substrate transporter like domains"/>
    <property type="match status" value="1"/>
</dbReference>
<dbReference type="GO" id="GO:0005886">
    <property type="term" value="C:plasma membrane"/>
    <property type="evidence" value="ECO:0007669"/>
    <property type="project" value="UniProtKB-SubCell"/>
</dbReference>
<dbReference type="PANTHER" id="PTHR11328">
    <property type="entry name" value="MAJOR FACILITATOR SUPERFAMILY DOMAIN-CONTAINING PROTEIN"/>
    <property type="match status" value="1"/>
</dbReference>
<organism evidence="10">
    <name type="scientific">Salmonella enterica subsp. enterica serovar Java</name>
    <dbReference type="NCBI Taxonomy" id="224729"/>
    <lineage>
        <taxon>Bacteria</taxon>
        <taxon>Pseudomonadati</taxon>
        <taxon>Pseudomonadota</taxon>
        <taxon>Gammaproteobacteria</taxon>
        <taxon>Enterobacterales</taxon>
        <taxon>Enterobacteriaceae</taxon>
        <taxon>Salmonella</taxon>
    </lineage>
</organism>
<dbReference type="SUPFAM" id="SSF103473">
    <property type="entry name" value="MFS general substrate transporter"/>
    <property type="match status" value="1"/>
</dbReference>
<dbReference type="GO" id="GO:0015293">
    <property type="term" value="F:symporter activity"/>
    <property type="evidence" value="ECO:0007669"/>
    <property type="project" value="InterPro"/>
</dbReference>
<dbReference type="PROSITE" id="PS00872">
    <property type="entry name" value="NA_GALACTOSIDE_SYMP"/>
    <property type="match status" value="1"/>
</dbReference>
<evidence type="ECO:0000256" key="3">
    <source>
        <dbReference type="ARBA" id="ARBA00022448"/>
    </source>
</evidence>
<feature type="transmembrane region" description="Helical" evidence="9">
    <location>
        <begin position="109"/>
        <end position="131"/>
    </location>
</feature>
<dbReference type="FunFam" id="1.20.1250.20:FF:000045">
    <property type="entry name" value="Glycoside-pentoside-hexuronide family transporter"/>
    <property type="match status" value="1"/>
</dbReference>
<comment type="subcellular location">
    <subcellularLocation>
        <location evidence="1">Cell inner membrane</location>
        <topology evidence="1">Multi-pass membrane protein</topology>
    </subcellularLocation>
</comment>
<dbReference type="InterPro" id="IPR001927">
    <property type="entry name" value="Na/Gal_symport"/>
</dbReference>
<dbReference type="GO" id="GO:0008643">
    <property type="term" value="P:carbohydrate transport"/>
    <property type="evidence" value="ECO:0007669"/>
    <property type="project" value="InterPro"/>
</dbReference>
<sequence>MNNQRVGILEKIGYGMGDAGCNIVGGAVFLFLNYYYTDVYGLTAATVAAIWLGVRVIEAVSDPLIGMLADRTRTRWGKFRPYILFFAFPYAILCVLMFTVPDFSYTGKVVYAFATYLFMSITYSFINIPYCSLGSVISYNDQDRVSCQSYRFMGVGVATLILTTSLLPMVQILGKGDQALGYQRAVSILTCVGLVLFIFCFKLVRERVVPVIPKNNDSLLNDLKDILKNDQWVKLLLLTFTNVLPGFIRMAATLYFLTYVVKADSTFITTFMSIGVVGMIIGSALAKPLSDRFCKLKIFFWISVFLFLWSAGMYFIDPEQRALLTVAYFILNIVHQIAQPINWSVMSDVDDYGEWKTGKRLTGINFSCNFLALKIGLAISGALVSSVLAWSHYHGGQPQQTETTLTIIKMSFFILPAVGYLLTAGCVRLLRVNHATMLMVSSELNKRRKNYSELTDYIAAEEGLISDTSVARS</sequence>
<accession>A0A3Z6QTS4</accession>
<protein>
    <submittedName>
        <fullName evidence="10">MFS transporter</fullName>
    </submittedName>
</protein>
<evidence type="ECO:0000256" key="9">
    <source>
        <dbReference type="SAM" id="Phobius"/>
    </source>
</evidence>
<evidence type="ECO:0000256" key="6">
    <source>
        <dbReference type="ARBA" id="ARBA00022692"/>
    </source>
</evidence>
<evidence type="ECO:0000313" key="11">
    <source>
        <dbReference type="EMBL" id="EBY8644096.1"/>
    </source>
</evidence>
<dbReference type="EMBL" id="AAAGSE010000076">
    <property type="protein sequence ID" value="EAC0790336.1"/>
    <property type="molecule type" value="Genomic_DNA"/>
</dbReference>
<comment type="caution">
    <text evidence="10">The sequence shown here is derived from an EMBL/GenBank/DDBJ whole genome shotgun (WGS) entry which is preliminary data.</text>
</comment>
<dbReference type="NCBIfam" id="TIGR00792">
    <property type="entry name" value="gph"/>
    <property type="match status" value="1"/>
</dbReference>
<reference evidence="10" key="1">
    <citation type="submission" date="2018-09" db="EMBL/GenBank/DDBJ databases">
        <authorList>
            <person name="Ashton P.M."/>
            <person name="Dallman T."/>
            <person name="Nair S."/>
            <person name="De Pinna E."/>
            <person name="Peters T."/>
            <person name="Grant K."/>
        </authorList>
    </citation>
    <scope>NUCLEOTIDE SEQUENCE [LARGE SCALE GENOMIC DNA]</scope>
    <source>
        <strain evidence="11">140692</strain>
        <strain evidence="12">367309</strain>
        <strain evidence="10">412099</strain>
    </source>
</reference>
<keyword evidence="8 9" id="KW-0472">Membrane</keyword>
<evidence type="ECO:0000256" key="8">
    <source>
        <dbReference type="ARBA" id="ARBA00023136"/>
    </source>
</evidence>
<dbReference type="Proteomes" id="UP000839733">
    <property type="component" value="Unassembled WGS sequence"/>
</dbReference>
<proteinExistence type="inferred from homology"/>
<dbReference type="EMBL" id="AAKVUB010000068">
    <property type="protein sequence ID" value="ECW2471594.1"/>
    <property type="molecule type" value="Genomic_DNA"/>
</dbReference>
<dbReference type="Pfam" id="PF13347">
    <property type="entry name" value="MFS_2"/>
    <property type="match status" value="1"/>
</dbReference>
<comment type="similarity">
    <text evidence="2">Belongs to the sodium:galactoside symporter (TC 2.A.2) family.</text>
</comment>
<dbReference type="InterPro" id="IPR039672">
    <property type="entry name" value="MFS_2"/>
</dbReference>
<keyword evidence="7 9" id="KW-1133">Transmembrane helix</keyword>
<name>A0A3Z6QTS4_SALEB</name>
<dbReference type="InterPro" id="IPR018043">
    <property type="entry name" value="Na/Gal_symport_CS"/>
</dbReference>
<evidence type="ECO:0000256" key="7">
    <source>
        <dbReference type="ARBA" id="ARBA00022989"/>
    </source>
</evidence>
<feature type="transmembrane region" description="Helical" evidence="9">
    <location>
        <begin position="267"/>
        <end position="286"/>
    </location>
</feature>
<feature type="transmembrane region" description="Helical" evidence="9">
    <location>
        <begin position="82"/>
        <end position="103"/>
    </location>
</feature>